<evidence type="ECO:0000313" key="15">
    <source>
        <dbReference type="Proteomes" id="UP000472277"/>
    </source>
</evidence>
<keyword evidence="2" id="KW-0964">Secreted</keyword>
<evidence type="ECO:0000256" key="3">
    <source>
        <dbReference type="ARBA" id="ARBA00022530"/>
    </source>
</evidence>
<dbReference type="Ensembl" id="ENSSTUT00000054502.1">
    <property type="protein sequence ID" value="ENSSTUP00000052125.1"/>
    <property type="gene ID" value="ENSSTUG00000022041.1"/>
</dbReference>
<evidence type="ECO:0000259" key="13">
    <source>
        <dbReference type="PROSITE" id="PS50871"/>
    </source>
</evidence>
<gene>
    <name evidence="14" type="primary">c1qa</name>
</gene>
<proteinExistence type="predicted"/>
<dbReference type="SUPFAM" id="SSF49842">
    <property type="entry name" value="TNF-like"/>
    <property type="match status" value="1"/>
</dbReference>
<keyword evidence="6" id="KW-0391">Immunity</keyword>
<reference evidence="14" key="2">
    <citation type="submission" date="2025-09" db="UniProtKB">
        <authorList>
            <consortium name="Ensembl"/>
        </authorList>
    </citation>
    <scope>IDENTIFICATION</scope>
</reference>
<keyword evidence="10" id="KW-0379">Hydroxylation</keyword>
<keyword evidence="8" id="KW-1015">Disulfide bond</keyword>
<keyword evidence="7" id="KW-0180">Complement pathway</keyword>
<organism evidence="14 15">
    <name type="scientific">Salmo trutta</name>
    <name type="common">Brown trout</name>
    <dbReference type="NCBI Taxonomy" id="8032"/>
    <lineage>
        <taxon>Eukaryota</taxon>
        <taxon>Metazoa</taxon>
        <taxon>Chordata</taxon>
        <taxon>Craniata</taxon>
        <taxon>Vertebrata</taxon>
        <taxon>Euteleostomi</taxon>
        <taxon>Actinopterygii</taxon>
        <taxon>Neopterygii</taxon>
        <taxon>Teleostei</taxon>
        <taxon>Protacanthopterygii</taxon>
        <taxon>Salmoniformes</taxon>
        <taxon>Salmonidae</taxon>
        <taxon>Salmoninae</taxon>
        <taxon>Salmo</taxon>
    </lineage>
</organism>
<feature type="chain" id="PRO_5025519569" evidence="12">
    <location>
        <begin position="22"/>
        <end position="326"/>
    </location>
</feature>
<comment type="subcellular location">
    <subcellularLocation>
        <location evidence="1">Secreted</location>
        <location evidence="1">Extracellular space</location>
        <location evidence="1">Extracellular matrix</location>
    </subcellularLocation>
</comment>
<dbReference type="GO" id="GO:0006958">
    <property type="term" value="P:complement activation, classical pathway"/>
    <property type="evidence" value="ECO:0007669"/>
    <property type="project" value="UniProtKB-KW"/>
</dbReference>
<dbReference type="GO" id="GO:0045087">
    <property type="term" value="P:innate immune response"/>
    <property type="evidence" value="ECO:0007669"/>
    <property type="project" value="UniProtKB-KW"/>
</dbReference>
<feature type="compositionally biased region" description="Pro residues" evidence="11">
    <location>
        <begin position="92"/>
        <end position="101"/>
    </location>
</feature>
<dbReference type="PANTHER" id="PTHR15427">
    <property type="entry name" value="EMILIN ELASTIN MICROFIBRIL INTERFACE-LOCATED PROTEIN ELASTIN MICROFIBRIL INTERFACER"/>
    <property type="match status" value="1"/>
</dbReference>
<evidence type="ECO:0000256" key="2">
    <source>
        <dbReference type="ARBA" id="ARBA00022525"/>
    </source>
</evidence>
<protein>
    <submittedName>
        <fullName evidence="14">Complement component 1, q subcomponent, A chain</fullName>
    </submittedName>
</protein>
<evidence type="ECO:0000256" key="5">
    <source>
        <dbReference type="ARBA" id="ARBA00022737"/>
    </source>
</evidence>
<evidence type="ECO:0000256" key="4">
    <source>
        <dbReference type="ARBA" id="ARBA00022588"/>
    </source>
</evidence>
<keyword evidence="9" id="KW-0325">Glycoprotein</keyword>
<keyword evidence="3" id="KW-0272">Extracellular matrix</keyword>
<keyword evidence="4" id="KW-0399">Innate immunity</keyword>
<dbReference type="Gene3D" id="2.60.120.40">
    <property type="match status" value="1"/>
</dbReference>
<dbReference type="GeneTree" id="ENSGT00940000162143"/>
<dbReference type="GO" id="GO:0005581">
    <property type="term" value="C:collagen trimer"/>
    <property type="evidence" value="ECO:0007669"/>
    <property type="project" value="UniProtKB-KW"/>
</dbReference>
<dbReference type="Proteomes" id="UP000472277">
    <property type="component" value="Chromosome 12"/>
</dbReference>
<keyword evidence="12" id="KW-0732">Signal</keyword>
<reference evidence="14" key="1">
    <citation type="submission" date="2025-08" db="UniProtKB">
        <authorList>
            <consortium name="Ensembl"/>
        </authorList>
    </citation>
    <scope>IDENTIFICATION</scope>
</reference>
<evidence type="ECO:0000256" key="1">
    <source>
        <dbReference type="ARBA" id="ARBA00004498"/>
    </source>
</evidence>
<evidence type="ECO:0000256" key="11">
    <source>
        <dbReference type="SAM" id="MobiDB-lite"/>
    </source>
</evidence>
<dbReference type="SMART" id="SM00110">
    <property type="entry name" value="C1Q"/>
    <property type="match status" value="1"/>
</dbReference>
<name>A0A673ZZC4_SALTR</name>
<sequence length="326" mass="34499">MTSGYSLSVVCVAVFLSLGRCQDRCSVQDGTPGAPGTPGRDGRQGAKGEKGEPALQLDEVLPRALKGTKGSRGVPGDMGPKGLSGDLGPEGPSGPPGPPGLPGSGGGQSRQHRAAFSVSRTDVSYPPYKRTVTYNSAITSSSMIGLNSGKFTCSIPGVYYFVFHSEAKVGMCLYLNSDVLGERKLGFCDYNDRATTQVLSGGVVLDLSHGNKVGTILHTNQSAQSIIHINQSPHSILLTNQSPHSILHTSGSQTFYSPVSLQTFNLQLYPSLAPGSAHSQMLFFAIIVILPHTHYTIHLLNIRMSVSFCHNRLVGSDRALIGPGHK</sequence>
<dbReference type="InterPro" id="IPR008983">
    <property type="entry name" value="Tumour_necrosis_fac-like_dom"/>
</dbReference>
<evidence type="ECO:0000256" key="10">
    <source>
        <dbReference type="ARBA" id="ARBA00023278"/>
    </source>
</evidence>
<feature type="domain" description="C1q" evidence="13">
    <location>
        <begin position="109"/>
        <end position="245"/>
    </location>
</feature>
<dbReference type="PRINTS" id="PR00007">
    <property type="entry name" value="COMPLEMNTC1Q"/>
</dbReference>
<keyword evidence="15" id="KW-1185">Reference proteome</keyword>
<keyword evidence="5" id="KW-0677">Repeat</keyword>
<evidence type="ECO:0000256" key="8">
    <source>
        <dbReference type="ARBA" id="ARBA00023157"/>
    </source>
</evidence>
<feature type="signal peptide" evidence="12">
    <location>
        <begin position="1"/>
        <end position="21"/>
    </location>
</feature>
<feature type="region of interest" description="Disordered" evidence="11">
    <location>
        <begin position="25"/>
        <end position="120"/>
    </location>
</feature>
<dbReference type="InterPro" id="IPR050392">
    <property type="entry name" value="Collagen/C1q_domain"/>
</dbReference>
<dbReference type="Pfam" id="PF00386">
    <property type="entry name" value="C1q"/>
    <property type="match status" value="1"/>
</dbReference>
<accession>A0A673ZZC4</accession>
<dbReference type="AlphaFoldDB" id="A0A673ZZC4"/>
<evidence type="ECO:0000256" key="7">
    <source>
        <dbReference type="ARBA" id="ARBA00022875"/>
    </source>
</evidence>
<evidence type="ECO:0000256" key="6">
    <source>
        <dbReference type="ARBA" id="ARBA00022859"/>
    </source>
</evidence>
<feature type="compositionally biased region" description="Basic and acidic residues" evidence="11">
    <location>
        <begin position="40"/>
        <end position="52"/>
    </location>
</feature>
<dbReference type="InParanoid" id="A0A673ZZC4"/>
<evidence type="ECO:0000256" key="12">
    <source>
        <dbReference type="SAM" id="SignalP"/>
    </source>
</evidence>
<dbReference type="InterPro" id="IPR001073">
    <property type="entry name" value="C1q_dom"/>
</dbReference>
<dbReference type="PANTHER" id="PTHR15427:SF26">
    <property type="entry name" value="COMPLEMENT C1Q SUBCOMPONENT SUBUNIT A"/>
    <property type="match status" value="1"/>
</dbReference>
<evidence type="ECO:0000313" key="14">
    <source>
        <dbReference type="Ensembl" id="ENSSTUP00000052125.1"/>
    </source>
</evidence>
<evidence type="ECO:0000256" key="9">
    <source>
        <dbReference type="ARBA" id="ARBA00023180"/>
    </source>
</evidence>
<dbReference type="PROSITE" id="PS50871">
    <property type="entry name" value="C1Q"/>
    <property type="match status" value="1"/>
</dbReference>